<feature type="transmembrane region" description="Helical" evidence="8">
    <location>
        <begin position="437"/>
        <end position="457"/>
    </location>
</feature>
<accession>A0ABT5HPM5</accession>
<gene>
    <name evidence="9" type="ORF">PQU98_15710</name>
</gene>
<feature type="transmembrane region" description="Helical" evidence="8">
    <location>
        <begin position="375"/>
        <end position="396"/>
    </location>
</feature>
<dbReference type="InterPro" id="IPR050297">
    <property type="entry name" value="LipidA_mod_glycosyltrf_83"/>
</dbReference>
<feature type="transmembrane region" description="Helical" evidence="8">
    <location>
        <begin position="408"/>
        <end position="430"/>
    </location>
</feature>
<evidence type="ECO:0000256" key="8">
    <source>
        <dbReference type="SAM" id="Phobius"/>
    </source>
</evidence>
<feature type="transmembrane region" description="Helical" evidence="8">
    <location>
        <begin position="150"/>
        <end position="168"/>
    </location>
</feature>
<evidence type="ECO:0000256" key="5">
    <source>
        <dbReference type="ARBA" id="ARBA00022692"/>
    </source>
</evidence>
<name>A0ABT5HPM5_9CAUL</name>
<evidence type="ECO:0000313" key="10">
    <source>
        <dbReference type="Proteomes" id="UP001218579"/>
    </source>
</evidence>
<comment type="caution">
    <text evidence="9">The sequence shown here is derived from an EMBL/GenBank/DDBJ whole genome shotgun (WGS) entry which is preliminary data.</text>
</comment>
<feature type="transmembrane region" description="Helical" evidence="8">
    <location>
        <begin position="347"/>
        <end position="368"/>
    </location>
</feature>
<feature type="transmembrane region" description="Helical" evidence="8">
    <location>
        <begin position="296"/>
        <end position="317"/>
    </location>
</feature>
<protein>
    <submittedName>
        <fullName evidence="9">Glycosyltransferase family 39 protein</fullName>
    </submittedName>
</protein>
<reference evidence="9 10" key="1">
    <citation type="submission" date="2023-01" db="EMBL/GenBank/DDBJ databases">
        <title>Novel species of the genus Asticcacaulis isolated from rivers.</title>
        <authorList>
            <person name="Lu H."/>
        </authorList>
    </citation>
    <scope>NUCLEOTIDE SEQUENCE [LARGE SCALE GENOMIC DNA]</scope>
    <source>
        <strain evidence="9 10">LKC15W</strain>
    </source>
</reference>
<evidence type="ECO:0000313" key="9">
    <source>
        <dbReference type="EMBL" id="MDC7677589.1"/>
    </source>
</evidence>
<evidence type="ECO:0000256" key="7">
    <source>
        <dbReference type="ARBA" id="ARBA00023136"/>
    </source>
</evidence>
<comment type="subcellular location">
    <subcellularLocation>
        <location evidence="1">Cell membrane</location>
        <topology evidence="1">Multi-pass membrane protein</topology>
    </subcellularLocation>
</comment>
<dbReference type="Proteomes" id="UP001218579">
    <property type="component" value="Unassembled WGS sequence"/>
</dbReference>
<evidence type="ECO:0000256" key="6">
    <source>
        <dbReference type="ARBA" id="ARBA00022989"/>
    </source>
</evidence>
<evidence type="ECO:0000256" key="3">
    <source>
        <dbReference type="ARBA" id="ARBA00022676"/>
    </source>
</evidence>
<dbReference type="PANTHER" id="PTHR33908">
    <property type="entry name" value="MANNOSYLTRANSFERASE YKCB-RELATED"/>
    <property type="match status" value="1"/>
</dbReference>
<evidence type="ECO:0000256" key="1">
    <source>
        <dbReference type="ARBA" id="ARBA00004651"/>
    </source>
</evidence>
<evidence type="ECO:0000256" key="4">
    <source>
        <dbReference type="ARBA" id="ARBA00022679"/>
    </source>
</evidence>
<feature type="transmembrane region" description="Helical" evidence="8">
    <location>
        <begin position="188"/>
        <end position="219"/>
    </location>
</feature>
<dbReference type="PANTHER" id="PTHR33908:SF3">
    <property type="entry name" value="UNDECAPRENYL PHOSPHATE-ALPHA-4-AMINO-4-DEOXY-L-ARABINOSE ARABINOSYL TRANSFERASE"/>
    <property type="match status" value="1"/>
</dbReference>
<keyword evidence="10" id="KW-1185">Reference proteome</keyword>
<dbReference type="RefSeq" id="WP_272745912.1">
    <property type="nucleotide sequence ID" value="NZ_JAQQKV010000004.1"/>
</dbReference>
<sequence length="572" mass="61513">MSSKLIAAATQGLRGPLLAALVAFLVGLPCALIIPPLDRDESRFVQASSQMLESRDFININYQDGPRHKKPVGIHWLQAASVSLTSEVGAREILAYRWPSLLGAALAAFSLAWGGGALFDNRRGLKAGLILGISLLLSTEAFIAKTDAVLCGFVTLFMAALAQIYVAYRNRPDGADPKVRLKLRRLRLTFWLAFAVSILIKGPIGPMIFLATAFTLIAWDKQAAKGDAAKGNMDWFRHLGWSWGIALTALMVGPWAIAITIATDGAFWGTAIGDDLAPKLVSGSEGHFAWPGTHTLMLPLMFFPGTFLLGGALQAAISRRIEPAIRFAICWFLPAFIIFEISPTKLIHYPLPTYGGLALLAAVSIGMAHKRWAKIMNMALGLFAGVVISWIAISALTEFGTGAHPTVALTAVTLTVAFALLIAALGGFFLWQNHKAAGLLCLFLGGIGGHLGLITLASQLKPLWMSVNLENTLIETKMDPRLGLIPGPVATLGYAEPSFVFAMGTKTALLDNAQQAVAVVEQGRPIFVEAEHLKAFEAEMAKNNLKVRAITTVHGHNYSNGNEVAITLFRKQ</sequence>
<feature type="transmembrane region" description="Helical" evidence="8">
    <location>
        <begin position="101"/>
        <end position="119"/>
    </location>
</feature>
<keyword evidence="6 8" id="KW-1133">Transmembrane helix</keyword>
<feature type="transmembrane region" description="Helical" evidence="8">
    <location>
        <begin position="15"/>
        <end position="34"/>
    </location>
</feature>
<keyword evidence="2" id="KW-1003">Cell membrane</keyword>
<dbReference type="EMBL" id="JAQQKV010000004">
    <property type="protein sequence ID" value="MDC7677589.1"/>
    <property type="molecule type" value="Genomic_DNA"/>
</dbReference>
<keyword evidence="4" id="KW-0808">Transferase</keyword>
<feature type="transmembrane region" description="Helical" evidence="8">
    <location>
        <begin position="324"/>
        <end position="341"/>
    </location>
</feature>
<organism evidence="9 10">
    <name type="scientific">Asticcacaulis machinosus</name>
    <dbReference type="NCBI Taxonomy" id="2984211"/>
    <lineage>
        <taxon>Bacteria</taxon>
        <taxon>Pseudomonadati</taxon>
        <taxon>Pseudomonadota</taxon>
        <taxon>Alphaproteobacteria</taxon>
        <taxon>Caulobacterales</taxon>
        <taxon>Caulobacteraceae</taxon>
        <taxon>Asticcacaulis</taxon>
    </lineage>
</organism>
<keyword evidence="3" id="KW-0328">Glycosyltransferase</keyword>
<feature type="transmembrane region" description="Helical" evidence="8">
    <location>
        <begin position="125"/>
        <end position="143"/>
    </location>
</feature>
<feature type="transmembrane region" description="Helical" evidence="8">
    <location>
        <begin position="240"/>
        <end position="262"/>
    </location>
</feature>
<proteinExistence type="predicted"/>
<evidence type="ECO:0000256" key="2">
    <source>
        <dbReference type="ARBA" id="ARBA00022475"/>
    </source>
</evidence>
<keyword evidence="7 8" id="KW-0472">Membrane</keyword>
<keyword evidence="5 8" id="KW-0812">Transmembrane</keyword>